<dbReference type="GO" id="GO:0005654">
    <property type="term" value="C:nucleoplasm"/>
    <property type="evidence" value="ECO:0007669"/>
    <property type="project" value="TreeGrafter"/>
</dbReference>
<dbReference type="PROSITE" id="PS51203">
    <property type="entry name" value="CS"/>
    <property type="match status" value="1"/>
</dbReference>
<gene>
    <name evidence="2" type="ORF">EWM64_g6594</name>
</gene>
<dbReference type="EMBL" id="SFCI01000920">
    <property type="protein sequence ID" value="TFY77422.1"/>
    <property type="molecule type" value="Genomic_DNA"/>
</dbReference>
<keyword evidence="3" id="KW-1185">Reference proteome</keyword>
<dbReference type="PANTHER" id="PTHR12967:SF0">
    <property type="entry name" value="PROTEIN SHQ1 HOMOLOG"/>
    <property type="match status" value="1"/>
</dbReference>
<accession>A0A4Y9ZRL9</accession>
<dbReference type="OrthoDB" id="73639at2759"/>
<dbReference type="InterPro" id="IPR039742">
    <property type="entry name" value="Shq1"/>
</dbReference>
<dbReference type="Gene3D" id="2.60.40.790">
    <property type="match status" value="1"/>
</dbReference>
<dbReference type="Proteomes" id="UP000298061">
    <property type="component" value="Unassembled WGS sequence"/>
</dbReference>
<dbReference type="SUPFAM" id="SSF49764">
    <property type="entry name" value="HSP20-like chaperones"/>
    <property type="match status" value="1"/>
</dbReference>
<evidence type="ECO:0000259" key="1">
    <source>
        <dbReference type="PROSITE" id="PS51203"/>
    </source>
</evidence>
<comment type="caution">
    <text evidence="2">The sequence shown here is derived from an EMBL/GenBank/DDBJ whole genome shotgun (WGS) entry which is preliminary data.</text>
</comment>
<proteinExistence type="predicted"/>
<dbReference type="InterPro" id="IPR007052">
    <property type="entry name" value="CS_dom"/>
</dbReference>
<reference evidence="2 3" key="1">
    <citation type="submission" date="2019-02" db="EMBL/GenBank/DDBJ databases">
        <title>Genome sequencing of the rare red list fungi Hericium alpestre (H. flagellum).</title>
        <authorList>
            <person name="Buettner E."/>
            <person name="Kellner H."/>
        </authorList>
    </citation>
    <scope>NUCLEOTIDE SEQUENCE [LARGE SCALE GENOMIC DNA]</scope>
    <source>
        <strain evidence="2 3">DSM 108284</strain>
    </source>
</reference>
<dbReference type="GO" id="GO:0051082">
    <property type="term" value="F:unfolded protein binding"/>
    <property type="evidence" value="ECO:0007669"/>
    <property type="project" value="TreeGrafter"/>
</dbReference>
<dbReference type="InterPro" id="IPR048696">
    <property type="entry name" value="SHQ1-like_CS"/>
</dbReference>
<sequence length="232" mass="26277">MITPRFSCSQTSDSVIVSIYCPSVRASEVEIHVDETLLSVHISPYFLRLNFPGNVLEDENSSAVYDPSTGYLTVTLTKEEKGQDFPDLDLLAKLLAPKPVQTRAPQGPVIEVLASHEADDADEDNDQELVDRARGLSLDEAGLTAEQREILEAAANDWQMPQAVPEPCRNCTPPSKKRYGFLDMYTGYFQYVTNTENEVNELGADAETLPLDERRRRRIQHEDEKWDEDYYM</sequence>
<evidence type="ECO:0000313" key="2">
    <source>
        <dbReference type="EMBL" id="TFY77422.1"/>
    </source>
</evidence>
<dbReference type="PANTHER" id="PTHR12967">
    <property type="entry name" value="PROTEIN SHQ1 HOMOLOG"/>
    <property type="match status" value="1"/>
</dbReference>
<dbReference type="CDD" id="cd06463">
    <property type="entry name" value="p23_like"/>
    <property type="match status" value="1"/>
</dbReference>
<dbReference type="AlphaFoldDB" id="A0A4Y9ZRL9"/>
<dbReference type="Pfam" id="PF21413">
    <property type="entry name" value="SHQ1-like_CS"/>
    <property type="match status" value="1"/>
</dbReference>
<evidence type="ECO:0000313" key="3">
    <source>
        <dbReference type="Proteomes" id="UP000298061"/>
    </source>
</evidence>
<dbReference type="GO" id="GO:0005737">
    <property type="term" value="C:cytoplasm"/>
    <property type="evidence" value="ECO:0007669"/>
    <property type="project" value="TreeGrafter"/>
</dbReference>
<feature type="domain" description="CS" evidence="1">
    <location>
        <begin position="1"/>
        <end position="89"/>
    </location>
</feature>
<protein>
    <recommendedName>
        <fullName evidence="1">CS domain-containing protein</fullName>
    </recommendedName>
</protein>
<dbReference type="STRING" id="135208.A0A4Y9ZRL9"/>
<name>A0A4Y9ZRL9_9AGAM</name>
<dbReference type="GO" id="GO:0000493">
    <property type="term" value="P:box H/ACA snoRNP assembly"/>
    <property type="evidence" value="ECO:0007669"/>
    <property type="project" value="InterPro"/>
</dbReference>
<organism evidence="2 3">
    <name type="scientific">Hericium alpestre</name>
    <dbReference type="NCBI Taxonomy" id="135208"/>
    <lineage>
        <taxon>Eukaryota</taxon>
        <taxon>Fungi</taxon>
        <taxon>Dikarya</taxon>
        <taxon>Basidiomycota</taxon>
        <taxon>Agaricomycotina</taxon>
        <taxon>Agaricomycetes</taxon>
        <taxon>Russulales</taxon>
        <taxon>Hericiaceae</taxon>
        <taxon>Hericium</taxon>
    </lineage>
</organism>
<dbReference type="InterPro" id="IPR008978">
    <property type="entry name" value="HSP20-like_chaperone"/>
</dbReference>